<dbReference type="RefSeq" id="XP_012212498.1">
    <property type="nucleotide sequence ID" value="XM_012357108.1"/>
</dbReference>
<keyword evidence="1" id="KW-1133">Transmembrane helix</keyword>
<keyword evidence="1" id="KW-0812">Transmembrane</keyword>
<evidence type="ECO:0000313" key="4">
    <source>
        <dbReference type="Proteomes" id="UP000030745"/>
    </source>
</evidence>
<dbReference type="KEGG" id="spar:SPRG_17717"/>
<name>A0A067BFA2_SAPPC</name>
<organism evidence="3 4">
    <name type="scientific">Saprolegnia parasitica (strain CBS 223.65)</name>
    <dbReference type="NCBI Taxonomy" id="695850"/>
    <lineage>
        <taxon>Eukaryota</taxon>
        <taxon>Sar</taxon>
        <taxon>Stramenopiles</taxon>
        <taxon>Oomycota</taxon>
        <taxon>Saprolegniomycetes</taxon>
        <taxon>Saprolegniales</taxon>
        <taxon>Saprolegniaceae</taxon>
        <taxon>Saprolegnia</taxon>
    </lineage>
</organism>
<feature type="transmembrane region" description="Helical" evidence="1">
    <location>
        <begin position="203"/>
        <end position="221"/>
    </location>
</feature>
<dbReference type="GeneID" id="24139247"/>
<dbReference type="OMA" id="DARCYCA"/>
<dbReference type="Proteomes" id="UP000030745">
    <property type="component" value="Unassembled WGS sequence"/>
</dbReference>
<feature type="signal peptide" evidence="2">
    <location>
        <begin position="1"/>
        <end position="19"/>
    </location>
</feature>
<accession>A0A067BFA2</accession>
<proteinExistence type="predicted"/>
<evidence type="ECO:0008006" key="5">
    <source>
        <dbReference type="Google" id="ProtNLM"/>
    </source>
</evidence>
<feature type="transmembrane region" description="Helical" evidence="1">
    <location>
        <begin position="233"/>
        <end position="253"/>
    </location>
</feature>
<reference evidence="3 4" key="1">
    <citation type="journal article" date="2013" name="PLoS Genet.">
        <title>Distinctive expansion of potential virulence genes in the genome of the oomycete fish pathogen Saprolegnia parasitica.</title>
        <authorList>
            <person name="Jiang R.H."/>
            <person name="de Bruijn I."/>
            <person name="Haas B.J."/>
            <person name="Belmonte R."/>
            <person name="Lobach L."/>
            <person name="Christie J."/>
            <person name="van den Ackerveken G."/>
            <person name="Bottin A."/>
            <person name="Bulone V."/>
            <person name="Diaz-Moreno S.M."/>
            <person name="Dumas B."/>
            <person name="Fan L."/>
            <person name="Gaulin E."/>
            <person name="Govers F."/>
            <person name="Grenville-Briggs L.J."/>
            <person name="Horner N.R."/>
            <person name="Levin J.Z."/>
            <person name="Mammella M."/>
            <person name="Meijer H.J."/>
            <person name="Morris P."/>
            <person name="Nusbaum C."/>
            <person name="Oome S."/>
            <person name="Phillips A.J."/>
            <person name="van Rooyen D."/>
            <person name="Rzeszutek E."/>
            <person name="Saraiva M."/>
            <person name="Secombes C.J."/>
            <person name="Seidl M.F."/>
            <person name="Snel B."/>
            <person name="Stassen J.H."/>
            <person name="Sykes S."/>
            <person name="Tripathy S."/>
            <person name="van den Berg H."/>
            <person name="Vega-Arreguin J.C."/>
            <person name="Wawra S."/>
            <person name="Young S.K."/>
            <person name="Zeng Q."/>
            <person name="Dieguez-Uribeondo J."/>
            <person name="Russ C."/>
            <person name="Tyler B.M."/>
            <person name="van West P."/>
        </authorList>
    </citation>
    <scope>NUCLEOTIDE SEQUENCE [LARGE SCALE GENOMIC DNA]</scope>
    <source>
        <strain evidence="3 4">CBS 223.65</strain>
    </source>
</reference>
<evidence type="ECO:0000313" key="3">
    <source>
        <dbReference type="EMBL" id="KDO16793.1"/>
    </source>
</evidence>
<evidence type="ECO:0000256" key="1">
    <source>
        <dbReference type="SAM" id="Phobius"/>
    </source>
</evidence>
<dbReference type="AlphaFoldDB" id="A0A067BFA2"/>
<keyword evidence="4" id="KW-1185">Reference proteome</keyword>
<gene>
    <name evidence="3" type="ORF">SPRG_17717</name>
</gene>
<protein>
    <recommendedName>
        <fullName evidence="5">Pectinesterase inhibitor domain-containing protein</fullName>
    </recommendedName>
</protein>
<feature type="chain" id="PRO_5001633342" description="Pectinesterase inhibitor domain-containing protein" evidence="2">
    <location>
        <begin position="20"/>
        <end position="473"/>
    </location>
</feature>
<keyword evidence="2" id="KW-0732">Signal</keyword>
<dbReference type="VEuPathDB" id="FungiDB:SPRG_17717"/>
<keyword evidence="1" id="KW-0472">Membrane</keyword>
<evidence type="ECO:0000256" key="2">
    <source>
        <dbReference type="SAM" id="SignalP"/>
    </source>
</evidence>
<sequence length="473" mass="51919">MTRRLVLLLSLYLAAAVDGRCYCGVPAACNDLEAQSECNRANDQVTDMVNSAGRNADLYLEGLLFKNTSVTPAQTSYLRSKLSEAFEWGKPVGDCSDGLTTSTHLANAIDICVSMPLFQQCDALAKSVPQYFSNIHNVLSERLLADGATSSVPGILEKDKLTTLATEFVHVMKVRTSITRESNKIRCKGYNATTEILLRPSSAWTSQLSFAAIATIILKIQPENLLEDRRCHFAFFLPMVALLLVLALLATLVDARCYCPPQCSFPACTSKSDYRRSSCNDLEAQSECNRANDQVTDMVNSAGRNADLYLEGLLFKNTSVTPAQASYLRSKLSEAMEWGKPVGDCANGLTTDTHLATINDICFSMPLFQQCDALAKSVPQYFSNIHNVLAERLLAEELNNTISGIVEKGKLTPLSTEFVQVIKLRDSIQREANKIRCKGYNSTVEIIQNSAGTTSTLRMTVLVLTAIAFLFAF</sequence>
<dbReference type="EMBL" id="KK583923">
    <property type="protein sequence ID" value="KDO16793.1"/>
    <property type="molecule type" value="Genomic_DNA"/>
</dbReference>